<name>A0ABN0XSS5_9ACTN</name>
<gene>
    <name evidence="4" type="ORF">GCM10010319_57570</name>
</gene>
<dbReference type="CDD" id="cd01189">
    <property type="entry name" value="INT_ICEBs1_C_like"/>
    <property type="match status" value="1"/>
</dbReference>
<dbReference type="InterPro" id="IPR011010">
    <property type="entry name" value="DNA_brk_join_enz"/>
</dbReference>
<dbReference type="Gene3D" id="1.10.150.130">
    <property type="match status" value="1"/>
</dbReference>
<keyword evidence="1" id="KW-0238">DNA-binding</keyword>
<dbReference type="Proteomes" id="UP001500063">
    <property type="component" value="Unassembled WGS sequence"/>
</dbReference>
<dbReference type="InterPro" id="IPR050090">
    <property type="entry name" value="Tyrosine_recombinase_XerCD"/>
</dbReference>
<proteinExistence type="predicted"/>
<protein>
    <submittedName>
        <fullName evidence="4">Tyrosine-type recombinase/integrase</fullName>
    </submittedName>
</protein>
<dbReference type="Gene3D" id="1.10.443.10">
    <property type="entry name" value="Intergrase catalytic core"/>
    <property type="match status" value="1"/>
</dbReference>
<evidence type="ECO:0000313" key="4">
    <source>
        <dbReference type="EMBL" id="GAA0371941.1"/>
    </source>
</evidence>
<dbReference type="InterPro" id="IPR010998">
    <property type="entry name" value="Integrase_recombinase_N"/>
</dbReference>
<dbReference type="EMBL" id="BAAABW010000028">
    <property type="protein sequence ID" value="GAA0371941.1"/>
    <property type="molecule type" value="Genomic_DNA"/>
</dbReference>
<evidence type="ECO:0000259" key="3">
    <source>
        <dbReference type="PROSITE" id="PS51898"/>
    </source>
</evidence>
<dbReference type="PANTHER" id="PTHR30349">
    <property type="entry name" value="PHAGE INTEGRASE-RELATED"/>
    <property type="match status" value="1"/>
</dbReference>
<dbReference type="InterPro" id="IPR002104">
    <property type="entry name" value="Integrase_catalytic"/>
</dbReference>
<evidence type="ECO:0000313" key="5">
    <source>
        <dbReference type="Proteomes" id="UP001500063"/>
    </source>
</evidence>
<dbReference type="PANTHER" id="PTHR30349:SF91">
    <property type="entry name" value="INTA PROTEIN"/>
    <property type="match status" value="1"/>
</dbReference>
<reference evidence="4 5" key="1">
    <citation type="journal article" date="2019" name="Int. J. Syst. Evol. Microbiol.">
        <title>The Global Catalogue of Microorganisms (GCM) 10K type strain sequencing project: providing services to taxonomists for standard genome sequencing and annotation.</title>
        <authorList>
            <consortium name="The Broad Institute Genomics Platform"/>
            <consortium name="The Broad Institute Genome Sequencing Center for Infectious Disease"/>
            <person name="Wu L."/>
            <person name="Ma J."/>
        </authorList>
    </citation>
    <scope>NUCLEOTIDE SEQUENCE [LARGE SCALE GENOMIC DNA]</scope>
    <source>
        <strain evidence="4 5">JCM 4565</strain>
    </source>
</reference>
<evidence type="ECO:0000256" key="2">
    <source>
        <dbReference type="ARBA" id="ARBA00023172"/>
    </source>
</evidence>
<organism evidence="4 5">
    <name type="scientific">Streptomyces blastmyceticus</name>
    <dbReference type="NCBI Taxonomy" id="68180"/>
    <lineage>
        <taxon>Bacteria</taxon>
        <taxon>Bacillati</taxon>
        <taxon>Actinomycetota</taxon>
        <taxon>Actinomycetes</taxon>
        <taxon>Kitasatosporales</taxon>
        <taxon>Streptomycetaceae</taxon>
        <taxon>Streptomyces</taxon>
    </lineage>
</organism>
<dbReference type="Pfam" id="PF00589">
    <property type="entry name" value="Phage_integrase"/>
    <property type="match status" value="1"/>
</dbReference>
<keyword evidence="2" id="KW-0233">DNA recombination</keyword>
<evidence type="ECO:0000256" key="1">
    <source>
        <dbReference type="ARBA" id="ARBA00023125"/>
    </source>
</evidence>
<accession>A0ABN0XSS5</accession>
<sequence>MNGTTTKRCYCRSEETGKPLGTACPKFKQRTHGVWSLRQELPPNKDGERRLFRRAGYDTKTDAQTDLDKVRALLNITEKEDKEGRRRLGDMLETVGASKDPLPDYDETKRKFATGQSLTQHMTVAEWLELWLDGKKSLRKKGKDRYEVDIRVHLIPRIGHIRLDRLTVPHLDEMFAAIAETNIEINDANILRRTALDELKLIPWKGLENRRRRKAIKETIDAMPPFRRITGVATQHHIKATLRAALNAAIARGSIIFNAAAHVELEAHRRPKALVWTEERIAEYLRTGIKPSPVMVWTPEQAGIFLDFLADTGERLYGLFHVITFRGLRRGEACGVRRTDRNRAAGTLTVATQLVQDGWEVIENAPKTDSGERVIDLDQYTDEILDDQALRQDAERLTYGEAWIDSGRLFTMPDGSFIHPGWLTDYFERLVELSGLPPIRLHDLRHVAASLMLAAGVDIKIVSETLGHSESRITRDIYQSVMPKAAREAAEATAAIVPRGAARRAEQTPAEAATADPRVEQVAQTAIDHLVAQIFAAAGEGGRTVEEITQTALAHLAGQAADAVANQDGHATGTQNGAKIIEFRPRRVPA</sequence>
<dbReference type="PROSITE" id="PS51898">
    <property type="entry name" value="TYR_RECOMBINASE"/>
    <property type="match status" value="1"/>
</dbReference>
<dbReference type="RefSeq" id="WP_344122422.1">
    <property type="nucleotide sequence ID" value="NZ_BAAABW010000028.1"/>
</dbReference>
<feature type="domain" description="Tyr recombinase" evidence="3">
    <location>
        <begin position="292"/>
        <end position="491"/>
    </location>
</feature>
<dbReference type="InterPro" id="IPR013762">
    <property type="entry name" value="Integrase-like_cat_sf"/>
</dbReference>
<keyword evidence="5" id="KW-1185">Reference proteome</keyword>
<dbReference type="SUPFAM" id="SSF56349">
    <property type="entry name" value="DNA breaking-rejoining enzymes"/>
    <property type="match status" value="1"/>
</dbReference>
<comment type="caution">
    <text evidence="4">The sequence shown here is derived from an EMBL/GenBank/DDBJ whole genome shotgun (WGS) entry which is preliminary data.</text>
</comment>